<evidence type="ECO:0000313" key="5">
    <source>
        <dbReference type="Proteomes" id="UP000594260"/>
    </source>
</evidence>
<reference evidence="4" key="1">
    <citation type="submission" date="2021-01" db="UniProtKB">
        <authorList>
            <consortium name="EnsemblMetazoa"/>
        </authorList>
    </citation>
    <scope>IDENTIFICATION</scope>
</reference>
<feature type="domain" description="Coiled-coil" evidence="3">
    <location>
        <begin position="12"/>
        <end position="140"/>
    </location>
</feature>
<dbReference type="RefSeq" id="XP_022665820.1">
    <property type="nucleotide sequence ID" value="XM_022810085.1"/>
</dbReference>
<dbReference type="PANTHER" id="PTHR22115:SF4">
    <property type="entry name" value="COILED-COIL DOMAIN-CONTAINING PROTEIN"/>
    <property type="match status" value="1"/>
</dbReference>
<name>A0A7M7KGR6_VARDE</name>
<dbReference type="InterPro" id="IPR039303">
    <property type="entry name" value="CCDC50"/>
</dbReference>
<accession>A0A7M7KGR6</accession>
<dbReference type="Proteomes" id="UP000594260">
    <property type="component" value="Unplaced"/>
</dbReference>
<dbReference type="InterPro" id="IPR029311">
    <property type="entry name" value="CCDC50_N"/>
</dbReference>
<dbReference type="AlphaFoldDB" id="A0A7M7KGR6"/>
<sequence>MEDGNDHNYRRSKVRQACQNWQILEDEGLAYSLQNEEITEHYDRNRQNSRLVRDDFKTARREQTFEQEMLERSRQQEEAEAEELAAQLALLLDEERQEEDAMRLDEQLARKLAQEDDEAIAREQQDRELARMLQARERVKTLWLARQCDVSLLINLHTVITEAMKNILKNIRLLNITKLEVRALHLLEEILIWLWMTAVQVLHICQCRAFQNVQFPNVVYGCQDQHIRP</sequence>
<dbReference type="PANTHER" id="PTHR22115">
    <property type="entry name" value="C3ORF6 PROTEIN-RELATED"/>
    <property type="match status" value="1"/>
</dbReference>
<keyword evidence="1 2" id="KW-0175">Coiled coil</keyword>
<dbReference type="Pfam" id="PF15295">
    <property type="entry name" value="CCDC50_N"/>
    <property type="match status" value="1"/>
</dbReference>
<dbReference type="GeneID" id="111252356"/>
<evidence type="ECO:0000256" key="2">
    <source>
        <dbReference type="SAM" id="Coils"/>
    </source>
</evidence>
<evidence type="ECO:0000256" key="1">
    <source>
        <dbReference type="ARBA" id="ARBA00023054"/>
    </source>
</evidence>
<feature type="coiled-coil region" evidence="2">
    <location>
        <begin position="67"/>
        <end position="114"/>
    </location>
</feature>
<dbReference type="EnsemblMetazoa" id="XM_022810085">
    <property type="protein sequence ID" value="XP_022665820"/>
    <property type="gene ID" value="LOC111252356"/>
</dbReference>
<evidence type="ECO:0000313" key="4">
    <source>
        <dbReference type="EnsemblMetazoa" id="XP_022665820"/>
    </source>
</evidence>
<organism evidence="4 5">
    <name type="scientific">Varroa destructor</name>
    <name type="common">Honeybee mite</name>
    <dbReference type="NCBI Taxonomy" id="109461"/>
    <lineage>
        <taxon>Eukaryota</taxon>
        <taxon>Metazoa</taxon>
        <taxon>Ecdysozoa</taxon>
        <taxon>Arthropoda</taxon>
        <taxon>Chelicerata</taxon>
        <taxon>Arachnida</taxon>
        <taxon>Acari</taxon>
        <taxon>Parasitiformes</taxon>
        <taxon>Mesostigmata</taxon>
        <taxon>Gamasina</taxon>
        <taxon>Dermanyssoidea</taxon>
        <taxon>Varroidae</taxon>
        <taxon>Varroa</taxon>
    </lineage>
</organism>
<proteinExistence type="predicted"/>
<evidence type="ECO:0000259" key="3">
    <source>
        <dbReference type="Pfam" id="PF15295"/>
    </source>
</evidence>
<protein>
    <recommendedName>
        <fullName evidence="3">Coiled-coil domain-containing protein</fullName>
    </recommendedName>
</protein>
<keyword evidence="5" id="KW-1185">Reference proteome</keyword>